<dbReference type="GO" id="GO:0031514">
    <property type="term" value="C:motile cilium"/>
    <property type="evidence" value="ECO:0007669"/>
    <property type="project" value="UniProtKB-SubCell"/>
</dbReference>
<evidence type="ECO:0000256" key="7">
    <source>
        <dbReference type="ARBA" id="ARBA00034142"/>
    </source>
</evidence>
<keyword evidence="3 8" id="KW-0175">Coiled coil</keyword>
<protein>
    <recommendedName>
        <fullName evidence="7">Cilia- and flagella-associated protein 45</fullName>
    </recommendedName>
</protein>
<sequence>MLTVTILPTSNSFMINILPIDPTILKHGPLQIEEFKCHTLMLTCHNKCEPASSFVSAGTRSQSFHSSNSSHSKRSKTLSYRTISRHSNVDENLFGLPLHLKERQCHLTDQDDSFAKDPDIIITRQKLFKPGLLREEYELQKENQKRRKIRHLTSDLVRNLIIPSNCIDKKRIVIPPEKYKELLQKAKLLTNEEEQFANEQEKSEQKSTLEAVEQRKQKMREYDLNRVRNERLTDLEEEAKKQAESLLQKALEQRQDQEDEIKALNEWILNAKIQAIRDEQILEKSLIKKEMAEEELRLDNMMELERQNAIHIQEEIEKKRKQQEILGACRVLEQIEENKQDRLLELERTEQENILATQRIADENMKEIANREKKRKIQEKMRIELNIANEELRKRREIEKEKDRLMDLKIMQIQNEKAEREAAYEAEQIRIKREKELEITRLRALQERASDEAAERDALRAKRAAEANEREWRRKELLAAQKKIETENELKLARAAQAEDRKRQLAIEAGRERVEFERILKRQQELVENDKRAEYEAKQKSFQNLKDLRLQICEKEKERVAERNAVFEEGLRLNEEARLRRLRLNEAKTRKLKELKEAGIPDKYLSQVERKVAQFGKEQEPYLFLQDLTDKRKRLINVKFVAKLVDESLNMDRLKVLLV</sequence>
<dbReference type="PANTHER" id="PTHR15504:SF0">
    <property type="entry name" value="CILIA- AND FLAGELLA-ASSOCIATED PROTEIN 45"/>
    <property type="match status" value="1"/>
</dbReference>
<keyword evidence="4" id="KW-0969">Cilium</keyword>
<evidence type="ECO:0000313" key="11">
    <source>
        <dbReference type="EMBL" id="KGB40269.1"/>
    </source>
</evidence>
<comment type="subcellular location">
    <subcellularLocation>
        <location evidence="1">Cell projection</location>
        <location evidence="1">Cilium</location>
        <location evidence="1">Flagellum</location>
    </subcellularLocation>
</comment>
<reference evidence="11" key="1">
    <citation type="journal article" date="2012" name="Nat. Genet.">
        <title>Whole-genome sequence of Schistosoma haematobium.</title>
        <authorList>
            <person name="Young N.D."/>
            <person name="Jex A.R."/>
            <person name="Li B."/>
            <person name="Liu S."/>
            <person name="Yang L."/>
            <person name="Xiong Z."/>
            <person name="Li Y."/>
            <person name="Cantacessi C."/>
            <person name="Hall R.S."/>
            <person name="Xu X."/>
            <person name="Chen F."/>
            <person name="Wu X."/>
            <person name="Zerlotini A."/>
            <person name="Oliveira G."/>
            <person name="Hofmann A."/>
            <person name="Zhang G."/>
            <person name="Fang X."/>
            <person name="Kang Y."/>
            <person name="Campbell B.E."/>
            <person name="Loukas A."/>
            <person name="Ranganathan S."/>
            <person name="Rollinson D."/>
            <person name="Rinaldi G."/>
            <person name="Brindley P.J."/>
            <person name="Yang H."/>
            <person name="Wang J."/>
            <person name="Wang J."/>
            <person name="Gasser R.B."/>
        </authorList>
    </citation>
    <scope>NUCLEOTIDE SEQUENCE [LARGE SCALE GENOMIC DNA]</scope>
</reference>
<comment type="similarity">
    <text evidence="6">Belongs to the CFAP45 family.</text>
</comment>
<evidence type="ECO:0000256" key="4">
    <source>
        <dbReference type="ARBA" id="ARBA00023069"/>
    </source>
</evidence>
<dbReference type="Pfam" id="PF13868">
    <property type="entry name" value="TPH"/>
    <property type="match status" value="1"/>
</dbReference>
<gene>
    <name evidence="10" type="primary">CCDC19</name>
    <name evidence="10" type="ORF">MS3_00002040</name>
    <name evidence="11" type="ORF">MS3_08733</name>
</gene>
<evidence type="ECO:0000256" key="1">
    <source>
        <dbReference type="ARBA" id="ARBA00004230"/>
    </source>
</evidence>
<keyword evidence="5" id="KW-0966">Cell projection</keyword>
<dbReference type="EMBL" id="KL251415">
    <property type="protein sequence ID" value="KGB40269.1"/>
    <property type="molecule type" value="Genomic_DNA"/>
</dbReference>
<reference evidence="10" key="4">
    <citation type="journal article" date="2022" name="PLoS Pathog.">
        <title>Chromosome-level genome of Schistosoma haematobium underpins genome-wide explorations of molecular variation.</title>
        <authorList>
            <person name="Stroehlein A.J."/>
            <person name="Korhonen P.K."/>
            <person name="Lee V.V."/>
            <person name="Ralph S.A."/>
            <person name="Mentink-Kane M."/>
            <person name="You H."/>
            <person name="McManus D.P."/>
            <person name="Tchuente L.T."/>
            <person name="Stothard J.R."/>
            <person name="Kaur P."/>
            <person name="Dudchenko O."/>
            <person name="Aiden E.L."/>
            <person name="Yang B."/>
            <person name="Yang H."/>
            <person name="Emery A.M."/>
            <person name="Webster B.L."/>
            <person name="Brindley P.J."/>
            <person name="Rollinson D."/>
            <person name="Chang B.C.H."/>
            <person name="Gasser R.B."/>
            <person name="Young N.D."/>
        </authorList>
    </citation>
    <scope>NUCLEOTIDE SEQUENCE</scope>
</reference>
<feature type="domain" description="Trichohyalin-plectin-homology" evidence="9">
    <location>
        <begin position="255"/>
        <end position="601"/>
    </location>
</feature>
<feature type="coiled-coil region" evidence="8">
    <location>
        <begin position="432"/>
        <end position="462"/>
    </location>
</feature>
<evidence type="ECO:0000313" key="12">
    <source>
        <dbReference type="Proteomes" id="UP000471633"/>
    </source>
</evidence>
<keyword evidence="2 10" id="KW-0282">Flagellum</keyword>
<dbReference type="PANTHER" id="PTHR15504">
    <property type="entry name" value="NASOPHARYNGEAL EPITHELIUM SPECIFIC PROTEIN 1"/>
    <property type="match status" value="1"/>
</dbReference>
<accession>A0A095A3Y8</accession>
<evidence type="ECO:0000256" key="8">
    <source>
        <dbReference type="SAM" id="Coils"/>
    </source>
</evidence>
<reference evidence="10" key="2">
    <citation type="journal article" date="2019" name="Gigascience">
        <title>High-quality Schistosoma haematobium genome achieved by single-molecule and long-range sequencing.</title>
        <authorList>
            <person name="Stroehlein A.J."/>
            <person name="Korhonen P.K."/>
            <person name="Chong T.M."/>
            <person name="Lim Y.L."/>
            <person name="Chan K.G."/>
            <person name="Webster B."/>
            <person name="Rollinson D."/>
            <person name="Brindley P.J."/>
            <person name="Gasser R.B."/>
            <person name="Young N.D."/>
        </authorList>
    </citation>
    <scope>NUCLEOTIDE SEQUENCE</scope>
</reference>
<reference evidence="10" key="3">
    <citation type="submission" date="2021-06" db="EMBL/GenBank/DDBJ databases">
        <title>Chromosome-level genome assembly for S. haematobium.</title>
        <authorList>
            <person name="Stroehlein A.J."/>
        </authorList>
    </citation>
    <scope>NUCLEOTIDE SEQUENCE</scope>
</reference>
<dbReference type="AlphaFoldDB" id="A0A095A3Y8"/>
<name>A0A095A3Y8_SCHHA</name>
<dbReference type="KEGG" id="shx:MS3_00002040"/>
<evidence type="ECO:0000256" key="3">
    <source>
        <dbReference type="ARBA" id="ARBA00023054"/>
    </source>
</evidence>
<organism evidence="11">
    <name type="scientific">Schistosoma haematobium</name>
    <name type="common">Blood fluke</name>
    <dbReference type="NCBI Taxonomy" id="6185"/>
    <lineage>
        <taxon>Eukaryota</taxon>
        <taxon>Metazoa</taxon>
        <taxon>Spiralia</taxon>
        <taxon>Lophotrochozoa</taxon>
        <taxon>Platyhelminthes</taxon>
        <taxon>Trematoda</taxon>
        <taxon>Digenea</taxon>
        <taxon>Strigeidida</taxon>
        <taxon>Schistosomatoidea</taxon>
        <taxon>Schistosomatidae</taxon>
        <taxon>Schistosoma</taxon>
    </lineage>
</organism>
<evidence type="ECO:0000256" key="5">
    <source>
        <dbReference type="ARBA" id="ARBA00023273"/>
    </source>
</evidence>
<keyword evidence="12" id="KW-1185">Reference proteome</keyword>
<dbReference type="Proteomes" id="UP000471633">
    <property type="component" value="Unassembled WGS sequence"/>
</dbReference>
<dbReference type="EMBL" id="AMPZ03000001">
    <property type="protein sequence ID" value="KAH9596326.1"/>
    <property type="molecule type" value="Genomic_DNA"/>
</dbReference>
<proteinExistence type="inferred from homology"/>
<dbReference type="InterPro" id="IPR033253">
    <property type="entry name" value="CFAP45"/>
</dbReference>
<dbReference type="InterPro" id="IPR043597">
    <property type="entry name" value="TPH_dom"/>
</dbReference>
<dbReference type="GeneID" id="24595954"/>
<feature type="coiled-coil region" evidence="8">
    <location>
        <begin position="302"/>
        <end position="408"/>
    </location>
</feature>
<evidence type="ECO:0000259" key="9">
    <source>
        <dbReference type="Pfam" id="PF13868"/>
    </source>
</evidence>
<evidence type="ECO:0000313" key="10">
    <source>
        <dbReference type="EMBL" id="KAH9596326.1"/>
    </source>
</evidence>
<dbReference type="STRING" id="6185.A0A095A3Y8"/>
<dbReference type="RefSeq" id="XP_012800027.1">
    <property type="nucleotide sequence ID" value="XM_012944573.1"/>
</dbReference>
<evidence type="ECO:0000256" key="6">
    <source>
        <dbReference type="ARBA" id="ARBA00034116"/>
    </source>
</evidence>
<feature type="coiled-coil region" evidence="8">
    <location>
        <begin position="179"/>
        <end position="267"/>
    </location>
</feature>
<evidence type="ECO:0000256" key="2">
    <source>
        <dbReference type="ARBA" id="ARBA00022846"/>
    </source>
</evidence>
<dbReference type="CTD" id="24595954"/>